<evidence type="ECO:0000256" key="4">
    <source>
        <dbReference type="ARBA" id="ARBA00022989"/>
    </source>
</evidence>
<evidence type="ECO:0000256" key="3">
    <source>
        <dbReference type="ARBA" id="ARBA00022692"/>
    </source>
</evidence>
<evidence type="ECO:0000313" key="8">
    <source>
        <dbReference type="Proteomes" id="UP001589818"/>
    </source>
</evidence>
<feature type="transmembrane region" description="Helical" evidence="6">
    <location>
        <begin position="414"/>
        <end position="442"/>
    </location>
</feature>
<comment type="subcellular location">
    <subcellularLocation>
        <location evidence="1">Membrane</location>
        <topology evidence="1">Multi-pass membrane protein</topology>
    </subcellularLocation>
</comment>
<feature type="transmembrane region" description="Helical" evidence="6">
    <location>
        <begin position="269"/>
        <end position="292"/>
    </location>
</feature>
<protein>
    <submittedName>
        <fullName evidence="7">FTR1 family protein</fullName>
    </submittedName>
</protein>
<keyword evidence="5 6" id="KW-0472">Membrane</keyword>
<evidence type="ECO:0000256" key="5">
    <source>
        <dbReference type="ARBA" id="ARBA00023136"/>
    </source>
</evidence>
<dbReference type="RefSeq" id="WP_204820846.1">
    <property type="nucleotide sequence ID" value="NZ_JANHOF010000003.1"/>
</dbReference>
<proteinExistence type="inferred from homology"/>
<dbReference type="EMBL" id="JBHLVF010000006">
    <property type="protein sequence ID" value="MFC0390156.1"/>
    <property type="molecule type" value="Genomic_DNA"/>
</dbReference>
<comment type="caution">
    <text evidence="7">The sequence shown here is derived from an EMBL/GenBank/DDBJ whole genome shotgun (WGS) entry which is preliminary data.</text>
</comment>
<name>A0ABV6J2R6_9BACL</name>
<dbReference type="Pfam" id="PF03239">
    <property type="entry name" value="FTR1"/>
    <property type="match status" value="1"/>
</dbReference>
<reference evidence="7 8" key="1">
    <citation type="submission" date="2024-09" db="EMBL/GenBank/DDBJ databases">
        <authorList>
            <person name="Sun Q."/>
            <person name="Mori K."/>
        </authorList>
    </citation>
    <scope>NUCLEOTIDE SEQUENCE [LARGE SCALE GENOMIC DNA]</scope>
    <source>
        <strain evidence="7 8">CCM 4839</strain>
    </source>
</reference>
<gene>
    <name evidence="7" type="ORF">ACFFJ8_02080</name>
</gene>
<evidence type="ECO:0000256" key="1">
    <source>
        <dbReference type="ARBA" id="ARBA00004141"/>
    </source>
</evidence>
<sequence>MNIRVARLVRLPMLILLMVLYLFGQSDVASKAYANGNIGNESEISAQVDQMYADLEKKDNKKAEEAFKAIKKWWTLNKAVVKSKSFDLALEIDKQIAALSLAMLTEDNSKSLDSAASLRFSLHNYEDGAYVGDDGKSNMTLSAFISKLLQAKQLADDRKWDEAEELIKRLQSQWLSVEGDVVSRSQKVYNNTERDLVMVDAYLTNEGQRSQASAVLARMADSLTPLVDAGYSWWDAALIPLREGLEAVLVVGALLVAAGRSGSKKAKRWVVGGASAGVIICLAAGFAVSILLSSAAFGGSNSQINGWTGVISSIILLYVSYWLHRNADIKKWNSFLGQQSHKASSTGRMISFGFLAFFAILREGLETVLFLIGMAGKMPVGTLAAGMAAGFGLLVVLAWLMLRAGSRLPVRPLFLVSSLVVFYLCFKFLGSGIHSLQMAGVIPPTVEDYLPEMAAISLYPSWYSTLPQLVFVLIGLAVVLPQFAKRIFSPTRTVS</sequence>
<feature type="transmembrane region" description="Helical" evidence="6">
    <location>
        <begin position="304"/>
        <end position="324"/>
    </location>
</feature>
<keyword evidence="8" id="KW-1185">Reference proteome</keyword>
<dbReference type="InterPro" id="IPR004923">
    <property type="entry name" value="FTR1/Fip1/EfeU"/>
</dbReference>
<evidence type="ECO:0000256" key="2">
    <source>
        <dbReference type="ARBA" id="ARBA00008333"/>
    </source>
</evidence>
<keyword evidence="4 6" id="KW-1133">Transmembrane helix</keyword>
<keyword evidence="3 6" id="KW-0812">Transmembrane</keyword>
<dbReference type="Proteomes" id="UP001589818">
    <property type="component" value="Unassembled WGS sequence"/>
</dbReference>
<evidence type="ECO:0000256" key="6">
    <source>
        <dbReference type="SAM" id="Phobius"/>
    </source>
</evidence>
<evidence type="ECO:0000313" key="7">
    <source>
        <dbReference type="EMBL" id="MFC0390156.1"/>
    </source>
</evidence>
<dbReference type="PANTHER" id="PTHR31632">
    <property type="entry name" value="IRON TRANSPORTER FTH1"/>
    <property type="match status" value="1"/>
</dbReference>
<accession>A0ABV6J2R6</accession>
<feature type="transmembrane region" description="Helical" evidence="6">
    <location>
        <begin position="381"/>
        <end position="402"/>
    </location>
</feature>
<feature type="transmembrane region" description="Helical" evidence="6">
    <location>
        <begin position="462"/>
        <end position="483"/>
    </location>
</feature>
<dbReference type="PANTHER" id="PTHR31632:SF2">
    <property type="entry name" value="PLASMA MEMBRANE IRON PERMEASE"/>
    <property type="match status" value="1"/>
</dbReference>
<organism evidence="7 8">
    <name type="scientific">Paenibacillus mendelii</name>
    <dbReference type="NCBI Taxonomy" id="206163"/>
    <lineage>
        <taxon>Bacteria</taxon>
        <taxon>Bacillati</taxon>
        <taxon>Bacillota</taxon>
        <taxon>Bacilli</taxon>
        <taxon>Bacillales</taxon>
        <taxon>Paenibacillaceae</taxon>
        <taxon>Paenibacillus</taxon>
    </lineage>
</organism>
<comment type="similarity">
    <text evidence="2">Belongs to the oxidase-dependent Fe transporter (OFeT) (TC 9.A.10.1) family.</text>
</comment>